<keyword evidence="2" id="KW-1185">Reference proteome</keyword>
<dbReference type="Proteomes" id="UP001055879">
    <property type="component" value="Linkage Group LG13"/>
</dbReference>
<comment type="caution">
    <text evidence="1">The sequence shown here is derived from an EMBL/GenBank/DDBJ whole genome shotgun (WGS) entry which is preliminary data.</text>
</comment>
<name>A0ACB8Y878_ARCLA</name>
<gene>
    <name evidence="1" type="ORF">L6452_35856</name>
</gene>
<dbReference type="EMBL" id="CM042059">
    <property type="protein sequence ID" value="KAI3681074.1"/>
    <property type="molecule type" value="Genomic_DNA"/>
</dbReference>
<accession>A0ACB8Y878</accession>
<sequence length="75" mass="9013">MIQNERLRYVASLIWSLVCTLFEIFDTCFLVFKLLKLNGVWIINNRMLYMWVGVFIIRVDPEARPVKIFLRLFSV</sequence>
<evidence type="ECO:0000313" key="2">
    <source>
        <dbReference type="Proteomes" id="UP001055879"/>
    </source>
</evidence>
<reference evidence="1 2" key="2">
    <citation type="journal article" date="2022" name="Mol. Ecol. Resour.">
        <title>The genomes of chicory, endive, great burdock and yacon provide insights into Asteraceae paleo-polyploidization history and plant inulin production.</title>
        <authorList>
            <person name="Fan W."/>
            <person name="Wang S."/>
            <person name="Wang H."/>
            <person name="Wang A."/>
            <person name="Jiang F."/>
            <person name="Liu H."/>
            <person name="Zhao H."/>
            <person name="Xu D."/>
            <person name="Zhang Y."/>
        </authorList>
    </citation>
    <scope>NUCLEOTIDE SEQUENCE [LARGE SCALE GENOMIC DNA]</scope>
    <source>
        <strain evidence="2">cv. Niubang</strain>
    </source>
</reference>
<evidence type="ECO:0000313" key="1">
    <source>
        <dbReference type="EMBL" id="KAI3681074.1"/>
    </source>
</evidence>
<organism evidence="1 2">
    <name type="scientific">Arctium lappa</name>
    <name type="common">Greater burdock</name>
    <name type="synonym">Lappa major</name>
    <dbReference type="NCBI Taxonomy" id="4217"/>
    <lineage>
        <taxon>Eukaryota</taxon>
        <taxon>Viridiplantae</taxon>
        <taxon>Streptophyta</taxon>
        <taxon>Embryophyta</taxon>
        <taxon>Tracheophyta</taxon>
        <taxon>Spermatophyta</taxon>
        <taxon>Magnoliopsida</taxon>
        <taxon>eudicotyledons</taxon>
        <taxon>Gunneridae</taxon>
        <taxon>Pentapetalae</taxon>
        <taxon>asterids</taxon>
        <taxon>campanulids</taxon>
        <taxon>Asterales</taxon>
        <taxon>Asteraceae</taxon>
        <taxon>Carduoideae</taxon>
        <taxon>Cardueae</taxon>
        <taxon>Arctiinae</taxon>
        <taxon>Arctium</taxon>
    </lineage>
</organism>
<proteinExistence type="predicted"/>
<protein>
    <submittedName>
        <fullName evidence="1">Uncharacterized protein</fullName>
    </submittedName>
</protein>
<reference evidence="2" key="1">
    <citation type="journal article" date="2022" name="Mol. Ecol. Resour.">
        <title>The genomes of chicory, endive, great burdock and yacon provide insights into Asteraceae palaeo-polyploidization history and plant inulin production.</title>
        <authorList>
            <person name="Fan W."/>
            <person name="Wang S."/>
            <person name="Wang H."/>
            <person name="Wang A."/>
            <person name="Jiang F."/>
            <person name="Liu H."/>
            <person name="Zhao H."/>
            <person name="Xu D."/>
            <person name="Zhang Y."/>
        </authorList>
    </citation>
    <scope>NUCLEOTIDE SEQUENCE [LARGE SCALE GENOMIC DNA]</scope>
    <source>
        <strain evidence="2">cv. Niubang</strain>
    </source>
</reference>